<feature type="compositionally biased region" description="Polar residues" evidence="1">
    <location>
        <begin position="48"/>
        <end position="59"/>
    </location>
</feature>
<dbReference type="EMBL" id="BRXW01000151">
    <property type="protein sequence ID" value="GMI10622.1"/>
    <property type="molecule type" value="Genomic_DNA"/>
</dbReference>
<gene>
    <name evidence="2" type="ORF">TrLO_g13800</name>
</gene>
<reference evidence="3" key="1">
    <citation type="journal article" date="2023" name="Commun. Biol.">
        <title>Genome analysis of Parmales, the sister group of diatoms, reveals the evolutionary specialization of diatoms from phago-mixotrophs to photoautotrophs.</title>
        <authorList>
            <person name="Ban H."/>
            <person name="Sato S."/>
            <person name="Yoshikawa S."/>
            <person name="Yamada K."/>
            <person name="Nakamura Y."/>
            <person name="Ichinomiya M."/>
            <person name="Sato N."/>
            <person name="Blanc-Mathieu R."/>
            <person name="Endo H."/>
            <person name="Kuwata A."/>
            <person name="Ogata H."/>
        </authorList>
    </citation>
    <scope>NUCLEOTIDE SEQUENCE [LARGE SCALE GENOMIC DNA]</scope>
    <source>
        <strain evidence="3">NIES 3700</strain>
    </source>
</reference>
<dbReference type="Proteomes" id="UP001165122">
    <property type="component" value="Unassembled WGS sequence"/>
</dbReference>
<accession>A0A9W7KT46</accession>
<evidence type="ECO:0000256" key="1">
    <source>
        <dbReference type="SAM" id="MobiDB-lite"/>
    </source>
</evidence>
<feature type="region of interest" description="Disordered" evidence="1">
    <location>
        <begin position="1"/>
        <end position="62"/>
    </location>
</feature>
<feature type="compositionally biased region" description="Gly residues" evidence="1">
    <location>
        <begin position="33"/>
        <end position="45"/>
    </location>
</feature>
<dbReference type="AlphaFoldDB" id="A0A9W7KT46"/>
<dbReference type="OrthoDB" id="40811at2759"/>
<organism evidence="2 3">
    <name type="scientific">Triparma laevis f. longispina</name>
    <dbReference type="NCBI Taxonomy" id="1714387"/>
    <lineage>
        <taxon>Eukaryota</taxon>
        <taxon>Sar</taxon>
        <taxon>Stramenopiles</taxon>
        <taxon>Ochrophyta</taxon>
        <taxon>Bolidophyceae</taxon>
        <taxon>Parmales</taxon>
        <taxon>Triparmaceae</taxon>
        <taxon>Triparma</taxon>
    </lineage>
</organism>
<sequence length="195" mass="20392">MTPLFASRVPMSMRKGRPGTKQTLGKKSPSSPGGAGSGGLSGGDSGTWKKTPSSTSDLPQTDGEITLLDTQQSMIIDKATNPTGAVCVGKFDEKLYSFQVNCECCKVPLNKANLLPPLPSTSSPRLSCSFCGATYSLKNGTPIDDATGDGVGGNMFGGIVKNLMGSKERRSLKVYALAEEGGRVMINIPRGDLQL</sequence>
<evidence type="ECO:0000313" key="3">
    <source>
        <dbReference type="Proteomes" id="UP001165122"/>
    </source>
</evidence>
<proteinExistence type="predicted"/>
<protein>
    <submittedName>
        <fullName evidence="2">Uncharacterized protein</fullName>
    </submittedName>
</protein>
<comment type="caution">
    <text evidence="2">The sequence shown here is derived from an EMBL/GenBank/DDBJ whole genome shotgun (WGS) entry which is preliminary data.</text>
</comment>
<name>A0A9W7KT46_9STRA</name>
<evidence type="ECO:0000313" key="2">
    <source>
        <dbReference type="EMBL" id="GMI10622.1"/>
    </source>
</evidence>
<keyword evidence="3" id="KW-1185">Reference proteome</keyword>